<dbReference type="Pfam" id="PF00550">
    <property type="entry name" value="PP-binding"/>
    <property type="match status" value="1"/>
</dbReference>
<dbReference type="EMBL" id="JAGTPW010000025">
    <property type="protein sequence ID" value="MBR8645095.1"/>
    <property type="molecule type" value="Genomic_DNA"/>
</dbReference>
<protein>
    <recommendedName>
        <fullName evidence="1">Carrier domain-containing protein</fullName>
    </recommendedName>
</protein>
<dbReference type="SUPFAM" id="SSF47336">
    <property type="entry name" value="ACP-like"/>
    <property type="match status" value="1"/>
</dbReference>
<gene>
    <name evidence="2" type="ORF">KEH51_15095</name>
</gene>
<evidence type="ECO:0000313" key="2">
    <source>
        <dbReference type="EMBL" id="MBR8645095.1"/>
    </source>
</evidence>
<name>A0A941FIZ7_9BACI</name>
<accession>A0A941FIZ7</accession>
<dbReference type="InterPro" id="IPR029058">
    <property type="entry name" value="AB_hydrolase_fold"/>
</dbReference>
<proteinExistence type="predicted"/>
<reference evidence="2" key="1">
    <citation type="submission" date="2021-04" db="EMBL/GenBank/DDBJ databases">
        <title>Whole genome sequencing of Enterococci isolates from hospitalized patients.</title>
        <authorList>
            <person name="Ogoti B.M."/>
            <person name="Onyambu F.G."/>
        </authorList>
    </citation>
    <scope>NUCLEOTIDE SEQUENCE</scope>
    <source>
        <strain evidence="2">242</strain>
    </source>
</reference>
<dbReference type="Proteomes" id="UP000680045">
    <property type="component" value="Unassembled WGS sequence"/>
</dbReference>
<evidence type="ECO:0000259" key="1">
    <source>
        <dbReference type="PROSITE" id="PS50075"/>
    </source>
</evidence>
<sequence>MAMKFIALLNKQFELTLPVSIVFDYPTIQGIAHVITNSIKPNGVVHVSPAENRQKIWFIHPAGGALWCYKEMAAELNEMFDVWELKVRDS</sequence>
<dbReference type="PROSITE" id="PS50075">
    <property type="entry name" value="CARRIER"/>
    <property type="match status" value="1"/>
</dbReference>
<dbReference type="Gene3D" id="1.10.1200.10">
    <property type="entry name" value="ACP-like"/>
    <property type="match status" value="1"/>
</dbReference>
<feature type="domain" description="Carrier" evidence="1">
    <location>
        <begin position="1"/>
        <end position="39"/>
    </location>
</feature>
<dbReference type="InterPro" id="IPR036736">
    <property type="entry name" value="ACP-like_sf"/>
</dbReference>
<dbReference type="InterPro" id="IPR009081">
    <property type="entry name" value="PP-bd_ACP"/>
</dbReference>
<comment type="caution">
    <text evidence="2">The sequence shown here is derived from an EMBL/GenBank/DDBJ whole genome shotgun (WGS) entry which is preliminary data.</text>
</comment>
<dbReference type="Gene3D" id="3.40.50.1820">
    <property type="entry name" value="alpha/beta hydrolase"/>
    <property type="match status" value="1"/>
</dbReference>
<evidence type="ECO:0000313" key="3">
    <source>
        <dbReference type="Proteomes" id="UP000680045"/>
    </source>
</evidence>
<organism evidence="2 3">
    <name type="scientific">Peribacillus frigoritolerans</name>
    <dbReference type="NCBI Taxonomy" id="450367"/>
    <lineage>
        <taxon>Bacteria</taxon>
        <taxon>Bacillati</taxon>
        <taxon>Bacillota</taxon>
        <taxon>Bacilli</taxon>
        <taxon>Bacillales</taxon>
        <taxon>Bacillaceae</taxon>
        <taxon>Peribacillus</taxon>
    </lineage>
</organism>
<dbReference type="AlphaFoldDB" id="A0A941FIZ7"/>